<accession>T1ALI6</accession>
<reference evidence="3" key="2">
    <citation type="journal article" date="2014" name="ISME J.">
        <title>Microbial stratification in low pH oxic and suboxic macroscopic growths along an acid mine drainage.</title>
        <authorList>
            <person name="Mendez-Garcia C."/>
            <person name="Mesa V."/>
            <person name="Sprenger R.R."/>
            <person name="Richter M."/>
            <person name="Diez M.S."/>
            <person name="Solano J."/>
            <person name="Bargiela R."/>
            <person name="Golyshina O.V."/>
            <person name="Manteca A."/>
            <person name="Ramos J.L."/>
            <person name="Gallego J.R."/>
            <person name="Llorente I."/>
            <person name="Martins Dos Santos V.A."/>
            <person name="Jensen O.N."/>
            <person name="Pelaez A.I."/>
            <person name="Sanchez J."/>
            <person name="Ferrer M."/>
        </authorList>
    </citation>
    <scope>NUCLEOTIDE SEQUENCE</scope>
</reference>
<proteinExistence type="predicted"/>
<protein>
    <recommendedName>
        <fullName evidence="4">Acriflavin resistance protein</fullName>
    </recommendedName>
</protein>
<feature type="region of interest" description="Disordered" evidence="1">
    <location>
        <begin position="40"/>
        <end position="64"/>
    </location>
</feature>
<organism evidence="3">
    <name type="scientific">mine drainage metagenome</name>
    <dbReference type="NCBI Taxonomy" id="410659"/>
    <lineage>
        <taxon>unclassified sequences</taxon>
        <taxon>metagenomes</taxon>
        <taxon>ecological metagenomes</taxon>
    </lineage>
</organism>
<comment type="caution">
    <text evidence="3">The sequence shown here is derived from an EMBL/GenBank/DDBJ whole genome shotgun (WGS) entry which is preliminary data.</text>
</comment>
<evidence type="ECO:0000256" key="2">
    <source>
        <dbReference type="SAM" id="Phobius"/>
    </source>
</evidence>
<dbReference type="EMBL" id="AUZZ01002156">
    <property type="protein sequence ID" value="EQD61476.1"/>
    <property type="molecule type" value="Genomic_DNA"/>
</dbReference>
<feature type="non-terminal residue" evidence="3">
    <location>
        <position position="1"/>
    </location>
</feature>
<gene>
    <name evidence="3" type="ORF">B2A_03220</name>
</gene>
<name>T1ALI6_9ZZZZ</name>
<sequence length="64" mass="6470">NARHDIGTCVVGGMLTAVVIGVLLIPLCYVSVRRLLGDKLDEEPGHGPGAPEGSPLTGPPPGEA</sequence>
<keyword evidence="2" id="KW-1133">Transmembrane helix</keyword>
<keyword evidence="2" id="KW-0472">Membrane</keyword>
<dbReference type="AlphaFoldDB" id="T1ALI6"/>
<reference evidence="3" key="1">
    <citation type="submission" date="2013-08" db="EMBL/GenBank/DDBJ databases">
        <authorList>
            <person name="Mendez C."/>
            <person name="Richter M."/>
            <person name="Ferrer M."/>
            <person name="Sanchez J."/>
        </authorList>
    </citation>
    <scope>NUCLEOTIDE SEQUENCE</scope>
</reference>
<evidence type="ECO:0000256" key="1">
    <source>
        <dbReference type="SAM" id="MobiDB-lite"/>
    </source>
</evidence>
<feature type="transmembrane region" description="Helical" evidence="2">
    <location>
        <begin position="12"/>
        <end position="32"/>
    </location>
</feature>
<evidence type="ECO:0000313" key="3">
    <source>
        <dbReference type="EMBL" id="EQD61476.1"/>
    </source>
</evidence>
<keyword evidence="2" id="KW-0812">Transmembrane</keyword>
<evidence type="ECO:0008006" key="4">
    <source>
        <dbReference type="Google" id="ProtNLM"/>
    </source>
</evidence>